<dbReference type="Proteomes" id="UP000316859">
    <property type="component" value="Unassembled WGS sequence"/>
</dbReference>
<dbReference type="Pfam" id="PF18862">
    <property type="entry name" value="ApeA_NTD1"/>
    <property type="match status" value="1"/>
</dbReference>
<evidence type="ECO:0000313" key="3">
    <source>
        <dbReference type="Proteomes" id="UP000316859"/>
    </source>
</evidence>
<keyword evidence="3" id="KW-1185">Reference proteome</keyword>
<accession>A0ABY3CUU1</accession>
<dbReference type="RefSeq" id="WP_144014663.1">
    <property type="nucleotide sequence ID" value="NZ_VKDI01000012.1"/>
</dbReference>
<evidence type="ECO:0000259" key="1">
    <source>
        <dbReference type="Pfam" id="PF18862"/>
    </source>
</evidence>
<evidence type="ECO:0000313" key="2">
    <source>
        <dbReference type="EMBL" id="TRX48938.1"/>
    </source>
</evidence>
<name>A0ABY3CUU1_9CORY</name>
<dbReference type="InterPro" id="IPR041223">
    <property type="entry name" value="ApeA_NTD"/>
</dbReference>
<organism evidence="2 3">
    <name type="scientific">Corynebacterium guaraldiae</name>
    <dbReference type="NCBI Taxonomy" id="3051103"/>
    <lineage>
        <taxon>Bacteria</taxon>
        <taxon>Bacillati</taxon>
        <taxon>Actinomycetota</taxon>
        <taxon>Actinomycetes</taxon>
        <taxon>Mycobacteriales</taxon>
        <taxon>Corynebacteriaceae</taxon>
        <taxon>Corynebacterium</taxon>
    </lineage>
</organism>
<protein>
    <recommendedName>
        <fullName evidence="1">ApeA N-terminal domain-containing protein</fullName>
    </recommendedName>
</protein>
<feature type="domain" description="ApeA N-terminal" evidence="1">
    <location>
        <begin position="12"/>
        <end position="95"/>
    </location>
</feature>
<comment type="caution">
    <text evidence="2">The sequence shown here is derived from an EMBL/GenBank/DDBJ whole genome shotgun (WGS) entry which is preliminary data.</text>
</comment>
<dbReference type="EMBL" id="VKDI01000012">
    <property type="protein sequence ID" value="TRX48938.1"/>
    <property type="molecule type" value="Genomic_DNA"/>
</dbReference>
<sequence length="102" mass="11051">MAEPNGEEVGTWSGVWTIGPDAEEIPGVLKYAPLEGFELLLPGGAFREMYEHKGFGESKFTPGVEVGMIGPADGHFLAIWGVVEGRKVTLFDLSSKDRQPTD</sequence>
<reference evidence="2 3" key="1">
    <citation type="submission" date="2019-07" db="EMBL/GenBank/DDBJ databases">
        <title>Draft genome of C. aurimucosum strain 2299.</title>
        <authorList>
            <person name="Pacheco L.G.C."/>
            <person name="Aguiar E.R.G.R."/>
            <person name="Santos C.S."/>
            <person name="Rocha D.J.P.G."/>
            <person name="Sant'Anna L.O."/>
            <person name="Mattos-Guaraldi A.L."/>
            <person name="Santos L.S."/>
        </authorList>
    </citation>
    <scope>NUCLEOTIDE SEQUENCE [LARGE SCALE GENOMIC DNA]</scope>
    <source>
        <strain evidence="2 3">2299</strain>
    </source>
</reference>
<proteinExistence type="predicted"/>
<gene>
    <name evidence="2" type="ORF">FNY88_06340</name>
</gene>